<organism evidence="1 2">
    <name type="scientific">Panagrolaimus sp. JU765</name>
    <dbReference type="NCBI Taxonomy" id="591449"/>
    <lineage>
        <taxon>Eukaryota</taxon>
        <taxon>Metazoa</taxon>
        <taxon>Ecdysozoa</taxon>
        <taxon>Nematoda</taxon>
        <taxon>Chromadorea</taxon>
        <taxon>Rhabditida</taxon>
        <taxon>Tylenchina</taxon>
        <taxon>Panagrolaimomorpha</taxon>
        <taxon>Panagrolaimoidea</taxon>
        <taxon>Panagrolaimidae</taxon>
        <taxon>Panagrolaimus</taxon>
    </lineage>
</organism>
<reference evidence="2" key="1">
    <citation type="submission" date="2022-11" db="UniProtKB">
        <authorList>
            <consortium name="WormBaseParasite"/>
        </authorList>
    </citation>
    <scope>IDENTIFICATION</scope>
</reference>
<evidence type="ECO:0000313" key="2">
    <source>
        <dbReference type="WBParaSite" id="JU765_v2.g5105.t1"/>
    </source>
</evidence>
<protein>
    <submittedName>
        <fullName evidence="2">Uncharacterized protein</fullName>
    </submittedName>
</protein>
<name>A0AC34RAE0_9BILA</name>
<dbReference type="WBParaSite" id="JU765_v2.g5105.t1">
    <property type="protein sequence ID" value="JU765_v2.g5105.t1"/>
    <property type="gene ID" value="JU765_v2.g5105"/>
</dbReference>
<proteinExistence type="predicted"/>
<dbReference type="Proteomes" id="UP000887576">
    <property type="component" value="Unplaced"/>
</dbReference>
<accession>A0AC34RAE0</accession>
<sequence length="70" mass="7827">MRIVIGISYKEVPGEASGSTTSTTPILTVNRTSPEIYYDYVYDVYDITSQKYIEEAVCANTSPENIILEL</sequence>
<evidence type="ECO:0000313" key="1">
    <source>
        <dbReference type="Proteomes" id="UP000887576"/>
    </source>
</evidence>